<reference evidence="1 2" key="1">
    <citation type="submission" date="2019-05" db="EMBL/GenBank/DDBJ databases">
        <title>Emergence of the Ug99 lineage of the wheat stem rust pathogen through somatic hybridization.</title>
        <authorList>
            <person name="Li F."/>
            <person name="Upadhyaya N.M."/>
            <person name="Sperschneider J."/>
            <person name="Matny O."/>
            <person name="Nguyen-Phuc H."/>
            <person name="Mago R."/>
            <person name="Raley C."/>
            <person name="Miller M.E."/>
            <person name="Silverstein K.A.T."/>
            <person name="Henningsen E."/>
            <person name="Hirsch C.D."/>
            <person name="Visser B."/>
            <person name="Pretorius Z.A."/>
            <person name="Steffenson B.J."/>
            <person name="Schwessinger B."/>
            <person name="Dodds P.N."/>
            <person name="Figueroa M."/>
        </authorList>
    </citation>
    <scope>NUCLEOTIDE SEQUENCE [LARGE SCALE GENOMIC DNA]</scope>
    <source>
        <strain evidence="1">21-0</strain>
    </source>
</reference>
<gene>
    <name evidence="1" type="ORF">PGT21_017096</name>
</gene>
<sequence>MSHRTWTLRWQMPPTARKICATVHISRLFLAMTLTQPRQRLILCLGPLPTRVTGDITTDNIISQSQRTAASYSVTTVEPRNHFQAL</sequence>
<comment type="caution">
    <text evidence="1">The sequence shown here is derived from an EMBL/GenBank/DDBJ whole genome shotgun (WGS) entry which is preliminary data.</text>
</comment>
<dbReference type="AlphaFoldDB" id="A0A5B0PU85"/>
<name>A0A5B0PU85_PUCGR</name>
<dbReference type="Proteomes" id="UP000324748">
    <property type="component" value="Unassembled WGS sequence"/>
</dbReference>
<proteinExistence type="predicted"/>
<keyword evidence="2" id="KW-1185">Reference proteome</keyword>
<dbReference type="EMBL" id="VSWC01000041">
    <property type="protein sequence ID" value="KAA1104262.1"/>
    <property type="molecule type" value="Genomic_DNA"/>
</dbReference>
<protein>
    <submittedName>
        <fullName evidence="1">Uncharacterized protein</fullName>
    </submittedName>
</protein>
<accession>A0A5B0PU85</accession>
<evidence type="ECO:0000313" key="1">
    <source>
        <dbReference type="EMBL" id="KAA1104262.1"/>
    </source>
</evidence>
<organism evidence="1 2">
    <name type="scientific">Puccinia graminis f. sp. tritici</name>
    <dbReference type="NCBI Taxonomy" id="56615"/>
    <lineage>
        <taxon>Eukaryota</taxon>
        <taxon>Fungi</taxon>
        <taxon>Dikarya</taxon>
        <taxon>Basidiomycota</taxon>
        <taxon>Pucciniomycotina</taxon>
        <taxon>Pucciniomycetes</taxon>
        <taxon>Pucciniales</taxon>
        <taxon>Pucciniaceae</taxon>
        <taxon>Puccinia</taxon>
    </lineage>
</organism>
<evidence type="ECO:0000313" key="2">
    <source>
        <dbReference type="Proteomes" id="UP000324748"/>
    </source>
</evidence>